<proteinExistence type="predicted"/>
<dbReference type="Proteomes" id="UP000220251">
    <property type="component" value="Unassembled WGS sequence"/>
</dbReference>
<dbReference type="RefSeq" id="WP_098037681.1">
    <property type="nucleotide sequence ID" value="NZ_CWGJ01000006.1"/>
</dbReference>
<keyword evidence="2" id="KW-1185">Reference proteome</keyword>
<dbReference type="EMBL" id="CWGJ01000006">
    <property type="protein sequence ID" value="CRX37830.1"/>
    <property type="molecule type" value="Genomic_DNA"/>
</dbReference>
<evidence type="ECO:0000313" key="2">
    <source>
        <dbReference type="Proteomes" id="UP000220251"/>
    </source>
</evidence>
<sequence length="142" mass="16379">MDDIQAIEECFKKIANNLTDWIPEGIAEVDIDLLQRLNLLNVNNEEEDDELTRYFHVIESQEKITLVNEQFVVWIVPDLVDGVPITYTIIALNKEAFPHPEVAFATSGVYNTSRLVLKVLERYLHEILENEDVLTDLKLLDP</sequence>
<organism evidence="1 2">
    <name type="scientific">Estrella lausannensis</name>
    <dbReference type="NCBI Taxonomy" id="483423"/>
    <lineage>
        <taxon>Bacteria</taxon>
        <taxon>Pseudomonadati</taxon>
        <taxon>Chlamydiota</taxon>
        <taxon>Chlamydiia</taxon>
        <taxon>Parachlamydiales</taxon>
        <taxon>Candidatus Criblamydiaceae</taxon>
        <taxon>Estrella</taxon>
    </lineage>
</organism>
<dbReference type="OrthoDB" id="21684at2"/>
<evidence type="ECO:0000313" key="1">
    <source>
        <dbReference type="EMBL" id="CRX37830.1"/>
    </source>
</evidence>
<reference evidence="2" key="1">
    <citation type="submission" date="2015-06" db="EMBL/GenBank/DDBJ databases">
        <authorList>
            <person name="Bertelli C."/>
        </authorList>
    </citation>
    <scope>NUCLEOTIDE SEQUENCE [LARGE SCALE GENOMIC DNA]</scope>
    <source>
        <strain evidence="2">CRIB-30</strain>
    </source>
</reference>
<accession>A0A0H5E3N6</accession>
<gene>
    <name evidence="1" type="ORF">ELAC_0475</name>
</gene>
<protein>
    <submittedName>
        <fullName evidence="1">Uncharacterized protein</fullName>
    </submittedName>
</protein>
<dbReference type="AlphaFoldDB" id="A0A0H5E3N6"/>
<name>A0A0H5E3N6_9BACT</name>